<dbReference type="PANTHER" id="PTHR48032">
    <property type="entry name" value="RNA-BINDING PROTEIN MUSASHI HOMOLOG RBP6"/>
    <property type="match status" value="1"/>
</dbReference>
<accession>A0A371E5Z7</accession>
<dbReference type="InterPro" id="IPR012677">
    <property type="entry name" value="Nucleotide-bd_a/b_plait_sf"/>
</dbReference>
<dbReference type="PROSITE" id="PS50102">
    <property type="entry name" value="RRM"/>
    <property type="match status" value="2"/>
</dbReference>
<evidence type="ECO:0000313" key="7">
    <source>
        <dbReference type="Proteomes" id="UP000257109"/>
    </source>
</evidence>
<feature type="compositionally biased region" description="Polar residues" evidence="4">
    <location>
        <begin position="88"/>
        <end position="98"/>
    </location>
</feature>
<dbReference type="SUPFAM" id="SSF54928">
    <property type="entry name" value="RNA-binding domain, RBD"/>
    <property type="match status" value="2"/>
</dbReference>
<evidence type="ECO:0000256" key="1">
    <source>
        <dbReference type="ARBA" id="ARBA00022737"/>
    </source>
</evidence>
<protein>
    <submittedName>
        <fullName evidence="6">RNA-binding protein 1</fullName>
    </submittedName>
</protein>
<comment type="caution">
    <text evidence="6">The sequence shown here is derived from an EMBL/GenBank/DDBJ whole genome shotgun (WGS) entry which is preliminary data.</text>
</comment>
<evidence type="ECO:0000259" key="5">
    <source>
        <dbReference type="PROSITE" id="PS50102"/>
    </source>
</evidence>
<dbReference type="InterPro" id="IPR035979">
    <property type="entry name" value="RBD_domain_sf"/>
</dbReference>
<organism evidence="6 7">
    <name type="scientific">Mucuna pruriens</name>
    <name type="common">Velvet bean</name>
    <name type="synonym">Dolichos pruriens</name>
    <dbReference type="NCBI Taxonomy" id="157652"/>
    <lineage>
        <taxon>Eukaryota</taxon>
        <taxon>Viridiplantae</taxon>
        <taxon>Streptophyta</taxon>
        <taxon>Embryophyta</taxon>
        <taxon>Tracheophyta</taxon>
        <taxon>Spermatophyta</taxon>
        <taxon>Magnoliopsida</taxon>
        <taxon>eudicotyledons</taxon>
        <taxon>Gunneridae</taxon>
        <taxon>Pentapetalae</taxon>
        <taxon>rosids</taxon>
        <taxon>fabids</taxon>
        <taxon>Fabales</taxon>
        <taxon>Fabaceae</taxon>
        <taxon>Papilionoideae</taxon>
        <taxon>50 kb inversion clade</taxon>
        <taxon>NPAAA clade</taxon>
        <taxon>indigoferoid/millettioid clade</taxon>
        <taxon>Phaseoleae</taxon>
        <taxon>Mucuna</taxon>
    </lineage>
</organism>
<keyword evidence="7" id="KW-1185">Reference proteome</keyword>
<dbReference type="SMART" id="SM00360">
    <property type="entry name" value="RRM"/>
    <property type="match status" value="2"/>
</dbReference>
<sequence>MNLKMDSDRAKLFVGGISRDTSEDVLKVHFAKYGVVLDSTISVDRTTRIPRGFGFVTFSDLSAADKALKDTHVILGRTVEVKKAIPRSEQQQHQNLLQSRGGGNYNSSNDCSSDNLRTKKIFVGGLPAGISEEEFKKYFERFGRITDVVVMQDSVTHRPRGFGFITFDSEESVQNVMVKSFHDLNGRQVEVKRAVPKEGNHGYDGFSKLRNKSERGAPKSFPPYSPRNMLPGFAPLPWYSGDGLYAYGSNTNGCWYPMGGYGGNGYAVPSDASRNFWYGPMMTGPQACQVPYASAAPNVAYVGGRIGIVGSGAGSWGYGGILGSATNLKFDQPFNANGFVPGNVTSPHGVKQDVDSSSLKGSNVSTSLDMGNGAGCSNLLGKVDTIASGNGWESSNSNPCLRGLGYTA</sequence>
<dbReference type="PANTHER" id="PTHR48032:SF12">
    <property type="entry name" value="RRM DOMAIN-CONTAINING PROTEIN"/>
    <property type="match status" value="1"/>
</dbReference>
<keyword evidence="1" id="KW-0677">Repeat</keyword>
<evidence type="ECO:0000313" key="6">
    <source>
        <dbReference type="EMBL" id="RDX61459.1"/>
    </source>
</evidence>
<name>A0A371E5Z7_MUCPR</name>
<dbReference type="GO" id="GO:0003729">
    <property type="term" value="F:mRNA binding"/>
    <property type="evidence" value="ECO:0007669"/>
    <property type="project" value="TreeGrafter"/>
</dbReference>
<feature type="region of interest" description="Disordered" evidence="4">
    <location>
        <begin position="85"/>
        <end position="108"/>
    </location>
</feature>
<reference evidence="6" key="1">
    <citation type="submission" date="2018-05" db="EMBL/GenBank/DDBJ databases">
        <title>Draft genome of Mucuna pruriens seed.</title>
        <authorList>
            <person name="Nnadi N.E."/>
            <person name="Vos R."/>
            <person name="Hasami M.H."/>
            <person name="Devisetty U.K."/>
            <person name="Aguiy J.C."/>
        </authorList>
    </citation>
    <scope>NUCLEOTIDE SEQUENCE [LARGE SCALE GENOMIC DNA]</scope>
    <source>
        <strain evidence="6">JCA_2017</strain>
    </source>
</reference>
<evidence type="ECO:0000256" key="2">
    <source>
        <dbReference type="ARBA" id="ARBA00022884"/>
    </source>
</evidence>
<dbReference type="AlphaFoldDB" id="A0A371E5Z7"/>
<dbReference type="GO" id="GO:0006417">
    <property type="term" value="P:regulation of translation"/>
    <property type="evidence" value="ECO:0007669"/>
    <property type="project" value="TreeGrafter"/>
</dbReference>
<keyword evidence="2 3" id="KW-0694">RNA-binding</keyword>
<dbReference type="EMBL" id="QJKJ01016131">
    <property type="protein sequence ID" value="RDX61459.1"/>
    <property type="molecule type" value="Genomic_DNA"/>
</dbReference>
<feature type="domain" description="RRM" evidence="5">
    <location>
        <begin position="10"/>
        <end position="86"/>
    </location>
</feature>
<dbReference type="STRING" id="157652.A0A371E5Z7"/>
<dbReference type="Proteomes" id="UP000257109">
    <property type="component" value="Unassembled WGS sequence"/>
</dbReference>
<dbReference type="FunFam" id="3.30.70.330:FF:000866">
    <property type="entry name" value="RNA-binding protein 1"/>
    <property type="match status" value="1"/>
</dbReference>
<feature type="region of interest" description="Disordered" evidence="4">
    <location>
        <begin position="196"/>
        <end position="223"/>
    </location>
</feature>
<dbReference type="Gene3D" id="3.30.70.330">
    <property type="match status" value="2"/>
</dbReference>
<feature type="domain" description="RRM" evidence="5">
    <location>
        <begin position="119"/>
        <end position="196"/>
    </location>
</feature>
<dbReference type="CDD" id="cd12330">
    <property type="entry name" value="RRM2_Hrp1p"/>
    <property type="match status" value="1"/>
</dbReference>
<proteinExistence type="predicted"/>
<dbReference type="Pfam" id="PF00076">
    <property type="entry name" value="RRM_1"/>
    <property type="match status" value="2"/>
</dbReference>
<evidence type="ECO:0000256" key="4">
    <source>
        <dbReference type="SAM" id="MobiDB-lite"/>
    </source>
</evidence>
<dbReference type="OrthoDB" id="1875751at2759"/>
<dbReference type="InterPro" id="IPR000504">
    <property type="entry name" value="RRM_dom"/>
</dbReference>
<evidence type="ECO:0000256" key="3">
    <source>
        <dbReference type="PROSITE-ProRule" id="PRU00176"/>
    </source>
</evidence>
<gene>
    <name evidence="6" type="primary">RBP1</name>
    <name evidence="6" type="ORF">CR513_60307</name>
</gene>